<dbReference type="AlphaFoldDB" id="A0A4U5LXF9"/>
<dbReference type="EMBL" id="AZBU02000011">
    <property type="protein sequence ID" value="TKR60921.1"/>
    <property type="molecule type" value="Genomic_DNA"/>
</dbReference>
<sequence length="89" mass="10358">MVFFCLRFFLNRGRTIDKSFSNVDLLILVYSKNETSSARRSGRRVAYSPPSRLRRQNGFVGPRHFVPVSLNSARRACRISFFLSSNLRR</sequence>
<gene>
    <name evidence="1" type="ORF">L596_028102</name>
</gene>
<reference evidence="1 2" key="1">
    <citation type="journal article" date="2015" name="Genome Biol.">
        <title>Comparative genomics of Steinernema reveals deeply conserved gene regulatory networks.</title>
        <authorList>
            <person name="Dillman A.R."/>
            <person name="Macchietto M."/>
            <person name="Porter C.F."/>
            <person name="Rogers A."/>
            <person name="Williams B."/>
            <person name="Antoshechkin I."/>
            <person name="Lee M.M."/>
            <person name="Goodwin Z."/>
            <person name="Lu X."/>
            <person name="Lewis E.E."/>
            <person name="Goodrich-Blair H."/>
            <person name="Stock S.P."/>
            <person name="Adams B.J."/>
            <person name="Sternberg P.W."/>
            <person name="Mortazavi A."/>
        </authorList>
    </citation>
    <scope>NUCLEOTIDE SEQUENCE [LARGE SCALE GENOMIC DNA]</scope>
    <source>
        <strain evidence="1 2">ALL</strain>
    </source>
</reference>
<evidence type="ECO:0000313" key="1">
    <source>
        <dbReference type="EMBL" id="TKR60921.1"/>
    </source>
</evidence>
<dbReference type="Proteomes" id="UP000298663">
    <property type="component" value="Unassembled WGS sequence"/>
</dbReference>
<comment type="caution">
    <text evidence="1">The sequence shown here is derived from an EMBL/GenBank/DDBJ whole genome shotgun (WGS) entry which is preliminary data.</text>
</comment>
<accession>A0A4U5LXF9</accession>
<evidence type="ECO:0000313" key="2">
    <source>
        <dbReference type="Proteomes" id="UP000298663"/>
    </source>
</evidence>
<reference evidence="1 2" key="2">
    <citation type="journal article" date="2019" name="G3 (Bethesda)">
        <title>Hybrid Assembly of the Genome of the Entomopathogenic Nematode Steinernema carpocapsae Identifies the X-Chromosome.</title>
        <authorList>
            <person name="Serra L."/>
            <person name="Macchietto M."/>
            <person name="Macias-Munoz A."/>
            <person name="McGill C.J."/>
            <person name="Rodriguez I.M."/>
            <person name="Rodriguez B."/>
            <person name="Murad R."/>
            <person name="Mortazavi A."/>
        </authorList>
    </citation>
    <scope>NUCLEOTIDE SEQUENCE [LARGE SCALE GENOMIC DNA]</scope>
    <source>
        <strain evidence="1 2">ALL</strain>
    </source>
</reference>
<name>A0A4U5LXF9_STECR</name>
<proteinExistence type="predicted"/>
<keyword evidence="2" id="KW-1185">Reference proteome</keyword>
<protein>
    <submittedName>
        <fullName evidence="1">Uncharacterized protein</fullName>
    </submittedName>
</protein>
<organism evidence="1 2">
    <name type="scientific">Steinernema carpocapsae</name>
    <name type="common">Entomopathogenic nematode</name>
    <dbReference type="NCBI Taxonomy" id="34508"/>
    <lineage>
        <taxon>Eukaryota</taxon>
        <taxon>Metazoa</taxon>
        <taxon>Ecdysozoa</taxon>
        <taxon>Nematoda</taxon>
        <taxon>Chromadorea</taxon>
        <taxon>Rhabditida</taxon>
        <taxon>Tylenchina</taxon>
        <taxon>Panagrolaimomorpha</taxon>
        <taxon>Strongyloidoidea</taxon>
        <taxon>Steinernematidae</taxon>
        <taxon>Steinernema</taxon>
    </lineage>
</organism>